<evidence type="ECO:0000259" key="7">
    <source>
        <dbReference type="Pfam" id="PF08281"/>
    </source>
</evidence>
<dbReference type="GO" id="GO:0003677">
    <property type="term" value="F:DNA binding"/>
    <property type="evidence" value="ECO:0007669"/>
    <property type="project" value="InterPro"/>
</dbReference>
<feature type="region of interest" description="Disordered" evidence="5">
    <location>
        <begin position="26"/>
        <end position="46"/>
    </location>
</feature>
<dbReference type="PhylomeDB" id="Q7NLG6"/>
<dbReference type="GO" id="GO:0016987">
    <property type="term" value="F:sigma factor activity"/>
    <property type="evidence" value="ECO:0000318"/>
    <property type="project" value="GO_Central"/>
</dbReference>
<dbReference type="Pfam" id="PF08281">
    <property type="entry name" value="Sigma70_r4_2"/>
    <property type="match status" value="1"/>
</dbReference>
<dbReference type="Proteomes" id="UP000000557">
    <property type="component" value="Chromosome"/>
</dbReference>
<evidence type="ECO:0000313" key="8">
    <source>
        <dbReference type="EMBL" id="BAC89099.1"/>
    </source>
</evidence>
<keyword evidence="4" id="KW-0804">Transcription</keyword>
<dbReference type="InterPro" id="IPR013325">
    <property type="entry name" value="RNA_pol_sigma_r2"/>
</dbReference>
<reference evidence="8 9" key="2">
    <citation type="journal article" date="2003" name="DNA Res.">
        <title>Complete genome structure of Gloeobacter violaceus PCC 7421, a cyanobacterium that lacks thylakoids (supplement).</title>
        <authorList>
            <person name="Nakamura Y."/>
            <person name="Kaneko T."/>
            <person name="Sato S."/>
            <person name="Mimuro M."/>
            <person name="Miyashita H."/>
            <person name="Tsuchiya T."/>
            <person name="Sasamoto S."/>
            <person name="Watanabe A."/>
            <person name="Kawashima K."/>
            <person name="Kishida Y."/>
            <person name="Kiyokawa C."/>
            <person name="Kohara M."/>
            <person name="Matsumoto M."/>
            <person name="Matsuno A."/>
            <person name="Nakazaki N."/>
            <person name="Shimpo S."/>
            <person name="Takeuchi C."/>
            <person name="Yamada M."/>
            <person name="Tabata S."/>
        </authorList>
    </citation>
    <scope>NUCLEOTIDE SEQUENCE [LARGE SCALE GENOMIC DNA]</scope>
    <source>
        <strain evidence="9">ATCC 29082 / PCC 7421</strain>
    </source>
</reference>
<evidence type="ECO:0000256" key="3">
    <source>
        <dbReference type="ARBA" id="ARBA00023082"/>
    </source>
</evidence>
<keyword evidence="2" id="KW-0805">Transcription regulation</keyword>
<evidence type="ECO:0000256" key="1">
    <source>
        <dbReference type="ARBA" id="ARBA00010641"/>
    </source>
</evidence>
<dbReference type="InterPro" id="IPR039425">
    <property type="entry name" value="RNA_pol_sigma-70-like"/>
</dbReference>
<keyword evidence="9" id="KW-1185">Reference proteome</keyword>
<evidence type="ECO:0000256" key="4">
    <source>
        <dbReference type="ARBA" id="ARBA00023163"/>
    </source>
</evidence>
<dbReference type="Gene3D" id="1.10.1740.10">
    <property type="match status" value="1"/>
</dbReference>
<organism evidence="8 9">
    <name type="scientific">Gloeobacter violaceus (strain ATCC 29082 / PCC 7421)</name>
    <dbReference type="NCBI Taxonomy" id="251221"/>
    <lineage>
        <taxon>Bacteria</taxon>
        <taxon>Bacillati</taxon>
        <taxon>Cyanobacteriota</taxon>
        <taxon>Cyanophyceae</taxon>
        <taxon>Gloeobacterales</taxon>
        <taxon>Gloeobacteraceae</taxon>
        <taxon>Gloeobacter</taxon>
    </lineage>
</organism>
<dbReference type="STRING" id="251221.gene:10758637"/>
<dbReference type="PANTHER" id="PTHR43133:SF62">
    <property type="entry name" value="RNA POLYMERASE SIGMA FACTOR SIGZ"/>
    <property type="match status" value="1"/>
</dbReference>
<name>Q7NLG6_GLOVI</name>
<evidence type="ECO:0000256" key="2">
    <source>
        <dbReference type="ARBA" id="ARBA00023015"/>
    </source>
</evidence>
<dbReference type="InterPro" id="IPR007627">
    <property type="entry name" value="RNA_pol_sigma70_r2"/>
</dbReference>
<dbReference type="GO" id="GO:0006352">
    <property type="term" value="P:DNA-templated transcription initiation"/>
    <property type="evidence" value="ECO:0007669"/>
    <property type="project" value="InterPro"/>
</dbReference>
<dbReference type="SUPFAM" id="SSF88659">
    <property type="entry name" value="Sigma3 and sigma4 domains of RNA polymerase sigma factors"/>
    <property type="match status" value="1"/>
</dbReference>
<dbReference type="KEGG" id="gvi:glr1158"/>
<keyword evidence="3" id="KW-0731">Sigma factor</keyword>
<dbReference type="InterPro" id="IPR013324">
    <property type="entry name" value="RNA_pol_sigma_r3/r4-like"/>
</dbReference>
<dbReference type="GO" id="GO:0006355">
    <property type="term" value="P:regulation of DNA-templated transcription"/>
    <property type="evidence" value="ECO:0000318"/>
    <property type="project" value="GO_Central"/>
</dbReference>
<feature type="domain" description="RNA polymerase sigma-70 region 2" evidence="6">
    <location>
        <begin position="65"/>
        <end position="131"/>
    </location>
</feature>
<proteinExistence type="inferred from homology"/>
<dbReference type="HOGENOM" id="CLU_047691_9_3_3"/>
<dbReference type="OrthoDB" id="9784272at2"/>
<dbReference type="SUPFAM" id="SSF88946">
    <property type="entry name" value="Sigma2 domain of RNA polymerase sigma factors"/>
    <property type="match status" value="1"/>
</dbReference>
<dbReference type="Gene3D" id="1.10.10.10">
    <property type="entry name" value="Winged helix-like DNA-binding domain superfamily/Winged helix DNA-binding domain"/>
    <property type="match status" value="1"/>
</dbReference>
<dbReference type="InterPro" id="IPR013249">
    <property type="entry name" value="RNA_pol_sigma70_r4_t2"/>
</dbReference>
<dbReference type="RefSeq" id="WP_011141158.1">
    <property type="nucleotide sequence ID" value="NC_005125.1"/>
</dbReference>
<dbReference type="InterPro" id="IPR036388">
    <property type="entry name" value="WH-like_DNA-bd_sf"/>
</dbReference>
<evidence type="ECO:0000259" key="6">
    <source>
        <dbReference type="Pfam" id="PF04542"/>
    </source>
</evidence>
<dbReference type="PATRIC" id="fig|251221.4.peg.1182"/>
<reference evidence="8 9" key="1">
    <citation type="journal article" date="2003" name="DNA Res.">
        <title>Complete genome structure of Gloeobacter violaceus PCC 7421, a cyanobacterium that lacks thylakoids.</title>
        <authorList>
            <person name="Nakamura Y."/>
            <person name="Kaneko T."/>
            <person name="Sato S."/>
            <person name="Mimuro M."/>
            <person name="Miyashita H."/>
            <person name="Tsuchiya T."/>
            <person name="Sasamoto S."/>
            <person name="Watanabe A."/>
            <person name="Kawashima K."/>
            <person name="Kishida Y."/>
            <person name="Kiyokawa C."/>
            <person name="Kohara M."/>
            <person name="Matsumoto M."/>
            <person name="Matsuno A."/>
            <person name="Nakazaki N."/>
            <person name="Shimpo S."/>
            <person name="Takeuchi C."/>
            <person name="Yamada M."/>
            <person name="Tabata S."/>
        </authorList>
    </citation>
    <scope>NUCLEOTIDE SEQUENCE [LARGE SCALE GENOMIC DNA]</scope>
    <source>
        <strain evidence="9">ATCC 29082 / PCC 7421</strain>
    </source>
</reference>
<dbReference type="PANTHER" id="PTHR43133">
    <property type="entry name" value="RNA POLYMERASE ECF-TYPE SIGMA FACTO"/>
    <property type="match status" value="1"/>
</dbReference>
<dbReference type="Pfam" id="PF04542">
    <property type="entry name" value="Sigma70_r2"/>
    <property type="match status" value="1"/>
</dbReference>
<protein>
    <submittedName>
        <fullName evidence="8">Glr1158 protein</fullName>
    </submittedName>
</protein>
<dbReference type="AlphaFoldDB" id="Q7NLG6"/>
<dbReference type="InParanoid" id="Q7NLG6"/>
<dbReference type="eggNOG" id="COG1595">
    <property type="taxonomic scope" value="Bacteria"/>
</dbReference>
<dbReference type="NCBIfam" id="NF009172">
    <property type="entry name" value="PRK12519.1"/>
    <property type="match status" value="1"/>
</dbReference>
<dbReference type="InterPro" id="IPR014284">
    <property type="entry name" value="RNA_pol_sigma-70_dom"/>
</dbReference>
<accession>Q7NLG6</accession>
<evidence type="ECO:0000313" key="9">
    <source>
        <dbReference type="Proteomes" id="UP000000557"/>
    </source>
</evidence>
<feature type="domain" description="RNA polymerase sigma factor 70 region 4 type 2" evidence="7">
    <location>
        <begin position="166"/>
        <end position="217"/>
    </location>
</feature>
<dbReference type="EnsemblBacteria" id="BAC89099">
    <property type="protein sequence ID" value="BAC89099"/>
    <property type="gene ID" value="BAC89099"/>
</dbReference>
<dbReference type="EMBL" id="BA000045">
    <property type="protein sequence ID" value="BAC89099.1"/>
    <property type="molecule type" value="Genomic_DNA"/>
</dbReference>
<evidence type="ECO:0000256" key="5">
    <source>
        <dbReference type="SAM" id="MobiDB-lite"/>
    </source>
</evidence>
<dbReference type="NCBIfam" id="TIGR02937">
    <property type="entry name" value="sigma70-ECF"/>
    <property type="match status" value="1"/>
</dbReference>
<dbReference type="CDD" id="cd06171">
    <property type="entry name" value="Sigma70_r4"/>
    <property type="match status" value="1"/>
</dbReference>
<gene>
    <name evidence="8" type="ordered locus">glr1158</name>
</gene>
<sequence>MDTLASANDFFGLWPQAIYSVEEIRHTPNPPSSAAEHQRNAMDPPSDAEVYVDLKRGNPAVLGVLYDRHGKMVFRLAMRILANSQEAEDLTQEVFLTLWQKKAYDPARGSLSNYLLTLTRSRAIDRVRSRGSNLRFLQKWTQELGTGTAPGPSPFERVANAEVAHQVKTALEQLPEAQRQALELAYYEGLSQSEIASRLDTPLGTVKTRSRQGLLKLRNLLRGLVG</sequence>
<comment type="similarity">
    <text evidence="1">Belongs to the sigma-70 factor family. ECF subfamily.</text>
</comment>